<sequence length="88" mass="9704">MKNATYLIEPSGAIATTDGVIDAIMEWASAEEKKVSFVEFDPDIILDVDGRRFRAEKAEPPRAFFGAAAIDGFLAGVKYKVIKLWPVQ</sequence>
<keyword evidence="2" id="KW-1185">Reference proteome</keyword>
<accession>A0A8A5U588</accession>
<evidence type="ECO:0000313" key="1">
    <source>
        <dbReference type="EMBL" id="QOR46542.1"/>
    </source>
</evidence>
<dbReference type="EMBL" id="CP063213">
    <property type="protein sequence ID" value="QOR46542.1"/>
    <property type="molecule type" value="Genomic_DNA"/>
</dbReference>
<accession>A0A7M1QWS1</accession>
<dbReference type="AlphaFoldDB" id="A0A7M1QWS1"/>
<evidence type="ECO:0000313" key="2">
    <source>
        <dbReference type="Proteomes" id="UP000595053"/>
    </source>
</evidence>
<organism evidence="1 2">
    <name type="scientific">Trueperella pecoris</name>
    <dbReference type="NCBI Taxonomy" id="2733571"/>
    <lineage>
        <taxon>Bacteria</taxon>
        <taxon>Bacillati</taxon>
        <taxon>Actinomycetota</taxon>
        <taxon>Actinomycetes</taxon>
        <taxon>Actinomycetales</taxon>
        <taxon>Actinomycetaceae</taxon>
        <taxon>Trueperella</taxon>
    </lineage>
</organism>
<dbReference type="Proteomes" id="UP000595053">
    <property type="component" value="Chromosome"/>
</dbReference>
<dbReference type="RefSeq" id="WP_197551719.1">
    <property type="nucleotide sequence ID" value="NZ_CP063213.1"/>
</dbReference>
<reference evidence="1 2" key="1">
    <citation type="submission" date="2020-10" db="EMBL/GenBank/DDBJ databases">
        <title>Trueperella pecoris sp. nov. isolated from bovine and porcine specimens.</title>
        <authorList>
            <person name="Schoenecker L."/>
            <person name="Schnydrig P."/>
            <person name="Brodard I."/>
            <person name="Thomann A."/>
            <person name="Hemphill A."/>
            <person name="Rodriguez-Campos S."/>
            <person name="Perreten V."/>
            <person name="Jores J."/>
            <person name="Kittl S."/>
        </authorList>
    </citation>
    <scope>NUCLEOTIDE SEQUENCE [LARGE SCALE GENOMIC DNA]</scope>
    <source>
        <strain evidence="1 2">15A0121</strain>
    </source>
</reference>
<proteinExistence type="predicted"/>
<protein>
    <submittedName>
        <fullName evidence="1">Uncharacterized protein</fullName>
    </submittedName>
</protein>
<name>A0A7M1QWS1_9ACTO</name>
<gene>
    <name evidence="1" type="ORF">INS88_04965</name>
</gene>